<keyword evidence="1" id="KW-0732">Signal</keyword>
<dbReference type="InterPro" id="IPR021255">
    <property type="entry name" value="DUF2807"/>
</dbReference>
<sequence length="240" mass="25354">MKTINITLMLISALLMGRTSYGQAGLVGNGQIVKQQRTVGSFTKLAVRIGLRVRITTGDAGKAELEGESNILEHVVTDVKNGQLTVMLSDKQSFKQTKTVTVTIHVPKLDQILVSTGCSLESELPIQSESLVTTVETGSRLKATFSAKRLNLTVKEGSQATVQGTATDADIRLSGAGKLEADKLNITRATVQLDGASNATIHVTETLSASAEGVSVLTYSGNPTVKSQEATGLSKIRKQG</sequence>
<name>A0A927GGD2_9BACT</name>
<reference evidence="3" key="1">
    <citation type="submission" date="2020-09" db="EMBL/GenBank/DDBJ databases">
        <authorList>
            <person name="Kim M.K."/>
        </authorList>
    </citation>
    <scope>NUCLEOTIDE SEQUENCE</scope>
    <source>
        <strain evidence="3">BT704</strain>
    </source>
</reference>
<accession>A0A927GGD2</accession>
<dbReference type="Pfam" id="PF10988">
    <property type="entry name" value="DUF2807"/>
    <property type="match status" value="1"/>
</dbReference>
<dbReference type="Gene3D" id="2.160.20.120">
    <property type="match status" value="1"/>
</dbReference>
<evidence type="ECO:0000313" key="3">
    <source>
        <dbReference type="EMBL" id="MBD2756877.1"/>
    </source>
</evidence>
<evidence type="ECO:0000259" key="2">
    <source>
        <dbReference type="Pfam" id="PF10988"/>
    </source>
</evidence>
<feature type="signal peptide" evidence="1">
    <location>
        <begin position="1"/>
        <end position="24"/>
    </location>
</feature>
<feature type="chain" id="PRO_5037526927" evidence="1">
    <location>
        <begin position="25"/>
        <end position="240"/>
    </location>
</feature>
<feature type="domain" description="Putative auto-transporter adhesin head GIN" evidence="2">
    <location>
        <begin position="42"/>
        <end position="223"/>
    </location>
</feature>
<dbReference type="RefSeq" id="WP_191042503.1">
    <property type="nucleotide sequence ID" value="NZ_JACXAA010000015.1"/>
</dbReference>
<protein>
    <submittedName>
        <fullName evidence="3">DUF2807 domain-containing protein</fullName>
    </submittedName>
</protein>
<comment type="caution">
    <text evidence="3">The sequence shown here is derived from an EMBL/GenBank/DDBJ whole genome shotgun (WGS) entry which is preliminary data.</text>
</comment>
<dbReference type="AlphaFoldDB" id="A0A927GGD2"/>
<organism evidence="3 4">
    <name type="scientific">Spirosoma validum</name>
    <dbReference type="NCBI Taxonomy" id="2771355"/>
    <lineage>
        <taxon>Bacteria</taxon>
        <taxon>Pseudomonadati</taxon>
        <taxon>Bacteroidota</taxon>
        <taxon>Cytophagia</taxon>
        <taxon>Cytophagales</taxon>
        <taxon>Cytophagaceae</taxon>
        <taxon>Spirosoma</taxon>
    </lineage>
</organism>
<dbReference type="Proteomes" id="UP000653797">
    <property type="component" value="Unassembled WGS sequence"/>
</dbReference>
<gene>
    <name evidence="3" type="ORF">IC230_28620</name>
</gene>
<evidence type="ECO:0000313" key="4">
    <source>
        <dbReference type="Proteomes" id="UP000653797"/>
    </source>
</evidence>
<evidence type="ECO:0000256" key="1">
    <source>
        <dbReference type="SAM" id="SignalP"/>
    </source>
</evidence>
<dbReference type="EMBL" id="JACXAA010000015">
    <property type="protein sequence ID" value="MBD2756877.1"/>
    <property type="molecule type" value="Genomic_DNA"/>
</dbReference>
<proteinExistence type="predicted"/>
<keyword evidence="4" id="KW-1185">Reference proteome</keyword>